<evidence type="ECO:0000313" key="6">
    <source>
        <dbReference type="Proteomes" id="UP000230066"/>
    </source>
</evidence>
<dbReference type="GO" id="GO:0046872">
    <property type="term" value="F:metal ion binding"/>
    <property type="evidence" value="ECO:0007669"/>
    <property type="project" value="UniProtKB-KW"/>
</dbReference>
<keyword evidence="1" id="KW-0479">Metal-binding</keyword>
<protein>
    <submittedName>
        <fullName evidence="5">Calcyphosin-2</fullName>
    </submittedName>
</protein>
<name>A0A4E0RVU8_FASHE</name>
<keyword evidence="6" id="KW-1185">Reference proteome</keyword>
<dbReference type="Pfam" id="PF25348">
    <property type="entry name" value="PH_CAYP2"/>
    <property type="match status" value="1"/>
</dbReference>
<dbReference type="Proteomes" id="UP000230066">
    <property type="component" value="Unassembled WGS sequence"/>
</dbReference>
<comment type="caution">
    <text evidence="5">The sequence shown here is derived from an EMBL/GenBank/DDBJ whole genome shotgun (WGS) entry which is preliminary data.</text>
</comment>
<dbReference type="InterPro" id="IPR051581">
    <property type="entry name" value="Ca-bind"/>
</dbReference>
<keyword evidence="2" id="KW-0677">Repeat</keyword>
<gene>
    <name evidence="5" type="ORF">D915_002556</name>
</gene>
<dbReference type="InterPro" id="IPR057461">
    <property type="entry name" value="CAYP2_PH"/>
</dbReference>
<dbReference type="EMBL" id="JXXN02000668">
    <property type="protein sequence ID" value="THD26658.1"/>
    <property type="molecule type" value="Genomic_DNA"/>
</dbReference>
<evidence type="ECO:0000259" key="4">
    <source>
        <dbReference type="Pfam" id="PF25348"/>
    </source>
</evidence>
<organism evidence="5 6">
    <name type="scientific">Fasciola hepatica</name>
    <name type="common">Liver fluke</name>
    <dbReference type="NCBI Taxonomy" id="6192"/>
    <lineage>
        <taxon>Eukaryota</taxon>
        <taxon>Metazoa</taxon>
        <taxon>Spiralia</taxon>
        <taxon>Lophotrochozoa</taxon>
        <taxon>Platyhelminthes</taxon>
        <taxon>Trematoda</taxon>
        <taxon>Digenea</taxon>
        <taxon>Plagiorchiida</taxon>
        <taxon>Echinostomata</taxon>
        <taxon>Echinostomatoidea</taxon>
        <taxon>Fasciolidae</taxon>
        <taxon>Fasciola</taxon>
    </lineage>
</organism>
<dbReference type="AlphaFoldDB" id="A0A4E0RVU8"/>
<dbReference type="Gene3D" id="1.10.238.10">
    <property type="entry name" value="EF-hand"/>
    <property type="match status" value="1"/>
</dbReference>
<evidence type="ECO:0000256" key="2">
    <source>
        <dbReference type="ARBA" id="ARBA00022737"/>
    </source>
</evidence>
<feature type="domain" description="Calcyphosin-2 PH" evidence="4">
    <location>
        <begin position="62"/>
        <end position="233"/>
    </location>
</feature>
<reference evidence="5" key="1">
    <citation type="submission" date="2019-03" db="EMBL/GenBank/DDBJ databases">
        <title>Improved annotation for the trematode Fasciola hepatica.</title>
        <authorList>
            <person name="Choi Y.-J."/>
            <person name="Martin J."/>
            <person name="Mitreva M."/>
        </authorList>
    </citation>
    <scope>NUCLEOTIDE SEQUENCE [LARGE SCALE GENOMIC DNA]</scope>
</reference>
<dbReference type="SUPFAM" id="SSF47473">
    <property type="entry name" value="EF-hand"/>
    <property type="match status" value="1"/>
</dbReference>
<evidence type="ECO:0000256" key="3">
    <source>
        <dbReference type="ARBA" id="ARBA00022837"/>
    </source>
</evidence>
<dbReference type="InterPro" id="IPR011992">
    <property type="entry name" value="EF-hand-dom_pair"/>
</dbReference>
<dbReference type="PANTHER" id="PTHR34524">
    <property type="entry name" value="CALCYPHOSIN"/>
    <property type="match status" value="1"/>
</dbReference>
<accession>A0A4E0RVU8</accession>
<keyword evidence="3" id="KW-0106">Calcium</keyword>
<evidence type="ECO:0000256" key="1">
    <source>
        <dbReference type="ARBA" id="ARBA00022723"/>
    </source>
</evidence>
<evidence type="ECO:0000313" key="5">
    <source>
        <dbReference type="EMBL" id="THD26658.1"/>
    </source>
</evidence>
<sequence>MRLFPTLPIDSFSYKRDCNGLRTKSPKTCSPTTPDLTLDAAAFYRPNALETYRSTTSTWRRRPRIWFTARLNIFDPFALCTDGSHEIGRPNRIVERRNSMSSWALRAFTGLAFTEDSTFALYEDHKIGKGTKPLPFLPRRVYRCAWGERTGQPYMPEIDLFPGAVLFISYPYVECAPVPLRRLLEYTAGVVRLHVLSTDSSTCQRALEEEFERQDLPKDLWYSIMAKLHVARLPLRPAIQLQLLKLQALWRRDLRQRSRPVEAFVQLYRHCRVEMTRFLEQHNVSDESDEMRMQLCRRSLEDGLRWFRLNQVNEESIQIIWQAWDSMAGYDGPPHFMDFLRLVFGDMTTNQRAMVVKAFIKMDPAMTGHISLHELRRFYTAPSWAIKEYGSSIVPTAAEFQELVRILTGSVESPVEFSEFEALYHGLSVAIGTCPVDRVTDESQWTRLVVDWRSQQSSSHDQFERIVRDSWGI</sequence>
<proteinExistence type="predicted"/>
<dbReference type="PANTHER" id="PTHR34524:SF1">
    <property type="entry name" value="CILIA- AND FLAGELLA-ASSOCIATED PROTEIN 68"/>
    <property type="match status" value="1"/>
</dbReference>